<accession>A0A8T0E9K9</accession>
<gene>
    <name evidence="2" type="ORF">HNY73_017421</name>
</gene>
<reference evidence="2" key="1">
    <citation type="journal article" date="2020" name="bioRxiv">
        <title>Chromosome-level reference genome of the European wasp spider Argiope bruennichi: a resource for studies on range expansion and evolutionary adaptation.</title>
        <authorList>
            <person name="Sheffer M.M."/>
            <person name="Hoppe A."/>
            <person name="Krehenwinkel H."/>
            <person name="Uhl G."/>
            <person name="Kuss A.W."/>
            <person name="Jensen L."/>
            <person name="Jensen C."/>
            <person name="Gillespie R.G."/>
            <person name="Hoff K.J."/>
            <person name="Prost S."/>
        </authorList>
    </citation>
    <scope>NUCLEOTIDE SEQUENCE</scope>
</reference>
<dbReference type="AlphaFoldDB" id="A0A8T0E9K9"/>
<evidence type="ECO:0000256" key="1">
    <source>
        <dbReference type="SAM" id="MobiDB-lite"/>
    </source>
</evidence>
<feature type="region of interest" description="Disordered" evidence="1">
    <location>
        <begin position="1"/>
        <end position="99"/>
    </location>
</feature>
<protein>
    <submittedName>
        <fullName evidence="2">Uncharacterized protein</fullName>
    </submittedName>
</protein>
<comment type="caution">
    <text evidence="2">The sequence shown here is derived from an EMBL/GenBank/DDBJ whole genome shotgun (WGS) entry which is preliminary data.</text>
</comment>
<feature type="compositionally biased region" description="Low complexity" evidence="1">
    <location>
        <begin position="58"/>
        <end position="69"/>
    </location>
</feature>
<sequence length="99" mass="10919">MISASTQTHQEIHKQDDFSVSIETKSVIGSPKSTYTIDSNNKQSQSSPLKLNNERRTSSSNSLNKISSSRIPTAKADKKEQPKKLPKTSKETKARGSLD</sequence>
<feature type="compositionally biased region" description="Polar residues" evidence="1">
    <location>
        <begin position="31"/>
        <end position="50"/>
    </location>
</feature>
<name>A0A8T0E9K9_ARGBR</name>
<evidence type="ECO:0000313" key="3">
    <source>
        <dbReference type="Proteomes" id="UP000807504"/>
    </source>
</evidence>
<evidence type="ECO:0000313" key="2">
    <source>
        <dbReference type="EMBL" id="KAF8769812.1"/>
    </source>
</evidence>
<organism evidence="2 3">
    <name type="scientific">Argiope bruennichi</name>
    <name type="common">Wasp spider</name>
    <name type="synonym">Aranea bruennichi</name>
    <dbReference type="NCBI Taxonomy" id="94029"/>
    <lineage>
        <taxon>Eukaryota</taxon>
        <taxon>Metazoa</taxon>
        <taxon>Ecdysozoa</taxon>
        <taxon>Arthropoda</taxon>
        <taxon>Chelicerata</taxon>
        <taxon>Arachnida</taxon>
        <taxon>Araneae</taxon>
        <taxon>Araneomorphae</taxon>
        <taxon>Entelegynae</taxon>
        <taxon>Araneoidea</taxon>
        <taxon>Araneidae</taxon>
        <taxon>Argiope</taxon>
    </lineage>
</organism>
<dbReference type="EMBL" id="JABXBU010002228">
    <property type="protein sequence ID" value="KAF8769812.1"/>
    <property type="molecule type" value="Genomic_DNA"/>
</dbReference>
<keyword evidence="3" id="KW-1185">Reference proteome</keyword>
<proteinExistence type="predicted"/>
<reference evidence="2" key="2">
    <citation type="submission" date="2020-06" db="EMBL/GenBank/DDBJ databases">
        <authorList>
            <person name="Sheffer M."/>
        </authorList>
    </citation>
    <scope>NUCLEOTIDE SEQUENCE</scope>
</reference>
<dbReference type="Proteomes" id="UP000807504">
    <property type="component" value="Unassembled WGS sequence"/>
</dbReference>
<feature type="compositionally biased region" description="Basic and acidic residues" evidence="1">
    <location>
        <begin position="75"/>
        <end position="99"/>
    </location>
</feature>